<protein>
    <submittedName>
        <fullName evidence="1">Uncharacterized protein</fullName>
    </submittedName>
</protein>
<evidence type="ECO:0000313" key="2">
    <source>
        <dbReference type="Proteomes" id="UP000662840"/>
    </source>
</evidence>
<accession>A0ABX7MHG1</accession>
<sequence>MTSLFSPENQRKPISGAVRGIGLLMAQGLAQQRCVMPPANRALALLPRSCNGKALTHTPRRLTSPNPVRSTPPDKCISFVLQVTI</sequence>
<evidence type="ECO:0000313" key="1">
    <source>
        <dbReference type="EMBL" id="QSI91287.1"/>
    </source>
</evidence>
<organism evidence="1 2">
    <name type="scientific">Erwinia amylovora</name>
    <name type="common">Fire blight bacteria</name>
    <dbReference type="NCBI Taxonomy" id="552"/>
    <lineage>
        <taxon>Bacteria</taxon>
        <taxon>Pseudomonadati</taxon>
        <taxon>Pseudomonadota</taxon>
        <taxon>Gammaproteobacteria</taxon>
        <taxon>Enterobacterales</taxon>
        <taxon>Erwiniaceae</taxon>
        <taxon>Erwinia</taxon>
    </lineage>
</organism>
<dbReference type="RefSeq" id="WP_024015345.1">
    <property type="nucleotide sequence ID" value="NZ_CP050258.1"/>
</dbReference>
<dbReference type="EMBL" id="CP066796">
    <property type="protein sequence ID" value="QSI91287.1"/>
    <property type="molecule type" value="Genomic_DNA"/>
</dbReference>
<dbReference type="Proteomes" id="UP000662840">
    <property type="component" value="Chromosome"/>
</dbReference>
<proteinExistence type="predicted"/>
<keyword evidence="2" id="KW-1185">Reference proteome</keyword>
<name>A0ABX7MHG1_ERWAM</name>
<reference evidence="1 2" key="1">
    <citation type="submission" date="2020-12" db="EMBL/GenBank/DDBJ databases">
        <title>Genome sequence of Erwinia amylovora ATCC15580, a type strain.</title>
        <authorList>
            <person name="Kang I.-J."/>
            <person name="Roh E."/>
        </authorList>
    </citation>
    <scope>NUCLEOTIDE SEQUENCE [LARGE SCALE GENOMIC DNA]</scope>
    <source>
        <strain evidence="1 2">ATCC 15580</strain>
    </source>
</reference>
<gene>
    <name evidence="1" type="ORF">JGC47_14560</name>
</gene>